<organism evidence="2 3">
    <name type="scientific">Dyella halodurans</name>
    <dbReference type="NCBI Taxonomy" id="1920171"/>
    <lineage>
        <taxon>Bacteria</taxon>
        <taxon>Pseudomonadati</taxon>
        <taxon>Pseudomonadota</taxon>
        <taxon>Gammaproteobacteria</taxon>
        <taxon>Lysobacterales</taxon>
        <taxon>Rhodanobacteraceae</taxon>
        <taxon>Dyella</taxon>
    </lineage>
</organism>
<dbReference type="SUPFAM" id="SSF53474">
    <property type="entry name" value="alpha/beta-Hydrolases"/>
    <property type="match status" value="1"/>
</dbReference>
<evidence type="ECO:0000259" key="1">
    <source>
        <dbReference type="Pfam" id="PF00561"/>
    </source>
</evidence>
<reference evidence="3" key="1">
    <citation type="journal article" date="2019" name="Int. J. Syst. Evol. Microbiol.">
        <title>The Global Catalogue of Microorganisms (GCM) 10K type strain sequencing project: providing services to taxonomists for standard genome sequencing and annotation.</title>
        <authorList>
            <consortium name="The Broad Institute Genomics Platform"/>
            <consortium name="The Broad Institute Genome Sequencing Center for Infectious Disease"/>
            <person name="Wu L."/>
            <person name="Ma J."/>
        </authorList>
    </citation>
    <scope>NUCLEOTIDE SEQUENCE [LARGE SCALE GENOMIC DNA]</scope>
    <source>
        <strain evidence="3">CCM 4481</strain>
    </source>
</reference>
<keyword evidence="3" id="KW-1185">Reference proteome</keyword>
<dbReference type="PANTHER" id="PTHR43433:SF4">
    <property type="entry name" value="NON-HEME CHLOROPEROXIDASE-RELATED"/>
    <property type="match status" value="1"/>
</dbReference>
<evidence type="ECO:0000313" key="3">
    <source>
        <dbReference type="Proteomes" id="UP001595961"/>
    </source>
</evidence>
<dbReference type="Proteomes" id="UP001595961">
    <property type="component" value="Unassembled WGS sequence"/>
</dbReference>
<comment type="caution">
    <text evidence="2">The sequence shown here is derived from an EMBL/GenBank/DDBJ whole genome shotgun (WGS) entry which is preliminary data.</text>
</comment>
<name>A0ABV9BXJ3_9GAMM</name>
<dbReference type="PANTHER" id="PTHR43433">
    <property type="entry name" value="HYDROLASE, ALPHA/BETA FOLD FAMILY PROTEIN"/>
    <property type="match status" value="1"/>
</dbReference>
<dbReference type="InterPro" id="IPR000073">
    <property type="entry name" value="AB_hydrolase_1"/>
</dbReference>
<evidence type="ECO:0000313" key="2">
    <source>
        <dbReference type="EMBL" id="MFC4525466.1"/>
    </source>
</evidence>
<protein>
    <submittedName>
        <fullName evidence="2">Alpha/beta fold hydrolase</fullName>
    </submittedName>
</protein>
<dbReference type="Pfam" id="PF00561">
    <property type="entry name" value="Abhydrolase_1"/>
    <property type="match status" value="1"/>
</dbReference>
<dbReference type="RefSeq" id="WP_266149495.1">
    <property type="nucleotide sequence ID" value="NZ_CP064028.1"/>
</dbReference>
<keyword evidence="2" id="KW-0378">Hydrolase</keyword>
<dbReference type="GO" id="GO:0016787">
    <property type="term" value="F:hydrolase activity"/>
    <property type="evidence" value="ECO:0007669"/>
    <property type="project" value="UniProtKB-KW"/>
</dbReference>
<dbReference type="PRINTS" id="PR00111">
    <property type="entry name" value="ABHYDROLASE"/>
</dbReference>
<proteinExistence type="predicted"/>
<dbReference type="Gene3D" id="3.40.50.1820">
    <property type="entry name" value="alpha/beta hydrolase"/>
    <property type="match status" value="1"/>
</dbReference>
<sequence length="272" mass="30111">MPSFKSSDGVTLAYQDWGHGKPILFVHSWALDAQMWAPHMLHFNALGLRTIAMDRRGHGRSEQPASGYDYDRLADDLAELIEHLDLHEVTLVGHSMGTGECTRLLSRHGSTRIARAIFVSSIAPCYLDADGARLPASAFDPVLAQIHADFPRWLHDAADGFFLPAETHTSAGTIRRTIDIALGTSLYAATACFRIRCRADLRDELRRIDVPLLVIHGHRDVSEPVAYGRAIAGLVPDCRYLEYPGAPHGLYHTHRLPLLDDIQAFMATEVTA</sequence>
<gene>
    <name evidence="2" type="ORF">ACFO5W_02340</name>
</gene>
<feature type="domain" description="AB hydrolase-1" evidence="1">
    <location>
        <begin position="21"/>
        <end position="162"/>
    </location>
</feature>
<accession>A0ABV9BXJ3</accession>
<dbReference type="InterPro" id="IPR050471">
    <property type="entry name" value="AB_hydrolase"/>
</dbReference>
<dbReference type="EMBL" id="JBHSGA010000003">
    <property type="protein sequence ID" value="MFC4525466.1"/>
    <property type="molecule type" value="Genomic_DNA"/>
</dbReference>
<dbReference type="InterPro" id="IPR029058">
    <property type="entry name" value="AB_hydrolase_fold"/>
</dbReference>